<comment type="caution">
    <text evidence="7">The sequence shown here is derived from an EMBL/GenBank/DDBJ whole genome shotgun (WGS) entry which is preliminary data.</text>
</comment>
<keyword evidence="3" id="KW-0804">Transcription</keyword>
<evidence type="ECO:0000259" key="6">
    <source>
        <dbReference type="PROSITE" id="PS50977"/>
    </source>
</evidence>
<sequence>MPVARDENGMTPPESGTLDQRQRRTRAALHAALERIIERLPYAQITISHLAEEAGIGRPTFYRHYPTVDALLIDRVAKDHTEQRQLAKRLADAGGDVTAALVTVTQFALERISARPKLYRALFDGSAGTNAVTLFREQLTDLLSHLPFPPNDLRNDNLDLSVGMMSGAVSGFLLVWMETGFKPPAGDAARLLVRMLNLGRVETAR</sequence>
<dbReference type="PROSITE" id="PS50977">
    <property type="entry name" value="HTH_TETR_2"/>
    <property type="match status" value="1"/>
</dbReference>
<evidence type="ECO:0000256" key="3">
    <source>
        <dbReference type="ARBA" id="ARBA00023163"/>
    </source>
</evidence>
<dbReference type="SUPFAM" id="SSF46689">
    <property type="entry name" value="Homeodomain-like"/>
    <property type="match status" value="1"/>
</dbReference>
<evidence type="ECO:0000256" key="2">
    <source>
        <dbReference type="ARBA" id="ARBA00023125"/>
    </source>
</evidence>
<dbReference type="Gene3D" id="1.10.357.10">
    <property type="entry name" value="Tetracycline Repressor, domain 2"/>
    <property type="match status" value="1"/>
</dbReference>
<evidence type="ECO:0000313" key="7">
    <source>
        <dbReference type="EMBL" id="OWK29883.1"/>
    </source>
</evidence>
<dbReference type="AlphaFoldDB" id="A0A245ZJG2"/>
<dbReference type="GO" id="GO:0000976">
    <property type="term" value="F:transcription cis-regulatory region binding"/>
    <property type="evidence" value="ECO:0007669"/>
    <property type="project" value="TreeGrafter"/>
</dbReference>
<dbReference type="InterPro" id="IPR001647">
    <property type="entry name" value="HTH_TetR"/>
</dbReference>
<keyword evidence="8" id="KW-1185">Reference proteome</keyword>
<evidence type="ECO:0000256" key="4">
    <source>
        <dbReference type="PROSITE-ProRule" id="PRU00335"/>
    </source>
</evidence>
<keyword evidence="2 4" id="KW-0238">DNA-binding</keyword>
<organism evidence="7 8">
    <name type="scientific">Sphingomonas mucosissima</name>
    <dbReference type="NCBI Taxonomy" id="370959"/>
    <lineage>
        <taxon>Bacteria</taxon>
        <taxon>Pseudomonadati</taxon>
        <taxon>Pseudomonadota</taxon>
        <taxon>Alphaproteobacteria</taxon>
        <taxon>Sphingomonadales</taxon>
        <taxon>Sphingomonadaceae</taxon>
        <taxon>Sphingomonas</taxon>
    </lineage>
</organism>
<evidence type="ECO:0000256" key="5">
    <source>
        <dbReference type="SAM" id="MobiDB-lite"/>
    </source>
</evidence>
<keyword evidence="1" id="KW-0805">Transcription regulation</keyword>
<dbReference type="EMBL" id="NBBJ01000003">
    <property type="protein sequence ID" value="OWK29883.1"/>
    <property type="molecule type" value="Genomic_DNA"/>
</dbReference>
<feature type="domain" description="HTH tetR-type" evidence="6">
    <location>
        <begin position="23"/>
        <end position="83"/>
    </location>
</feature>
<evidence type="ECO:0000256" key="1">
    <source>
        <dbReference type="ARBA" id="ARBA00023015"/>
    </source>
</evidence>
<reference evidence="7 8" key="1">
    <citation type="submission" date="2017-03" db="EMBL/GenBank/DDBJ databases">
        <title>Genome sequence of Sphingomonas mucosissima DSM 17494.</title>
        <authorList>
            <person name="Poehlein A."/>
            <person name="Wuebbeler J.H."/>
            <person name="Steinbuechel A."/>
            <person name="Daniel R."/>
        </authorList>
    </citation>
    <scope>NUCLEOTIDE SEQUENCE [LARGE SCALE GENOMIC DNA]</scope>
    <source>
        <strain evidence="7 8">DSM 17494</strain>
    </source>
</reference>
<dbReference type="GO" id="GO:0003700">
    <property type="term" value="F:DNA-binding transcription factor activity"/>
    <property type="evidence" value="ECO:0007669"/>
    <property type="project" value="TreeGrafter"/>
</dbReference>
<gene>
    <name evidence="7" type="primary">fabR</name>
    <name evidence="7" type="ORF">SPMU_23050</name>
</gene>
<dbReference type="InterPro" id="IPR050109">
    <property type="entry name" value="HTH-type_TetR-like_transc_reg"/>
</dbReference>
<name>A0A245ZJG2_9SPHN</name>
<feature type="DNA-binding region" description="H-T-H motif" evidence="4">
    <location>
        <begin position="46"/>
        <end position="65"/>
    </location>
</feature>
<evidence type="ECO:0000313" key="8">
    <source>
        <dbReference type="Proteomes" id="UP000197783"/>
    </source>
</evidence>
<dbReference type="PANTHER" id="PTHR30055">
    <property type="entry name" value="HTH-TYPE TRANSCRIPTIONAL REGULATOR RUTR"/>
    <property type="match status" value="1"/>
</dbReference>
<feature type="region of interest" description="Disordered" evidence="5">
    <location>
        <begin position="1"/>
        <end position="23"/>
    </location>
</feature>
<dbReference type="InterPro" id="IPR009057">
    <property type="entry name" value="Homeodomain-like_sf"/>
</dbReference>
<proteinExistence type="predicted"/>
<protein>
    <submittedName>
        <fullName evidence="7">HTH-type transcriptional repressor FabR</fullName>
    </submittedName>
</protein>
<accession>A0A245ZJG2</accession>
<dbReference type="Proteomes" id="UP000197783">
    <property type="component" value="Unassembled WGS sequence"/>
</dbReference>
<dbReference type="PANTHER" id="PTHR30055:SF234">
    <property type="entry name" value="HTH-TYPE TRANSCRIPTIONAL REGULATOR BETI"/>
    <property type="match status" value="1"/>
</dbReference>
<dbReference type="Pfam" id="PF00440">
    <property type="entry name" value="TetR_N"/>
    <property type="match status" value="1"/>
</dbReference>